<evidence type="ECO:0000256" key="1">
    <source>
        <dbReference type="SAM" id="MobiDB-lite"/>
    </source>
</evidence>
<comment type="caution">
    <text evidence="2">The sequence shown here is derived from an EMBL/GenBank/DDBJ whole genome shotgun (WGS) entry which is preliminary data.</text>
</comment>
<protein>
    <submittedName>
        <fullName evidence="2">Uncharacterized protein</fullName>
    </submittedName>
</protein>
<organism evidence="2 3">
    <name type="scientific">Cordyceps fumosorosea (strain ARSEF 2679)</name>
    <name type="common">Isaria fumosorosea</name>
    <dbReference type="NCBI Taxonomy" id="1081104"/>
    <lineage>
        <taxon>Eukaryota</taxon>
        <taxon>Fungi</taxon>
        <taxon>Dikarya</taxon>
        <taxon>Ascomycota</taxon>
        <taxon>Pezizomycotina</taxon>
        <taxon>Sordariomycetes</taxon>
        <taxon>Hypocreomycetidae</taxon>
        <taxon>Hypocreales</taxon>
        <taxon>Cordycipitaceae</taxon>
        <taxon>Cordyceps</taxon>
    </lineage>
</organism>
<keyword evidence="3" id="KW-1185">Reference proteome</keyword>
<evidence type="ECO:0000313" key="3">
    <source>
        <dbReference type="Proteomes" id="UP000076744"/>
    </source>
</evidence>
<gene>
    <name evidence="2" type="ORF">ISF_01814</name>
</gene>
<feature type="region of interest" description="Disordered" evidence="1">
    <location>
        <begin position="89"/>
        <end position="130"/>
    </location>
</feature>
<proteinExistence type="predicted"/>
<feature type="compositionally biased region" description="Polar residues" evidence="1">
    <location>
        <begin position="120"/>
        <end position="130"/>
    </location>
</feature>
<sequence>MSNQNSNQNASQQPQPATSAVTFHFLHYVHNVGFVDESQLARYSPQYAALIFLTPPSSPGPQPAPATEVTFVYESPSTGDNDVMEIMIRPAESKMEPETGSETARKKSEEKEETVPEMQEPSQVATPRSE</sequence>
<dbReference type="Proteomes" id="UP000076744">
    <property type="component" value="Unassembled WGS sequence"/>
</dbReference>
<reference evidence="2 3" key="1">
    <citation type="journal article" date="2016" name="Genome Biol. Evol.">
        <title>Divergent and convergent evolution of fungal pathogenicity.</title>
        <authorList>
            <person name="Shang Y."/>
            <person name="Xiao G."/>
            <person name="Zheng P."/>
            <person name="Cen K."/>
            <person name="Zhan S."/>
            <person name="Wang C."/>
        </authorList>
    </citation>
    <scope>NUCLEOTIDE SEQUENCE [LARGE SCALE GENOMIC DNA]</scope>
    <source>
        <strain evidence="2 3">ARSEF 2679</strain>
    </source>
</reference>
<name>A0A168CDS5_CORFA</name>
<feature type="compositionally biased region" description="Basic and acidic residues" evidence="1">
    <location>
        <begin position="91"/>
        <end position="114"/>
    </location>
</feature>
<dbReference type="GeneID" id="30018106"/>
<dbReference type="RefSeq" id="XP_018707144.1">
    <property type="nucleotide sequence ID" value="XM_018845421.1"/>
</dbReference>
<accession>A0A168CDS5</accession>
<dbReference type="EMBL" id="AZHB01000003">
    <property type="protein sequence ID" value="OAA71263.1"/>
    <property type="molecule type" value="Genomic_DNA"/>
</dbReference>
<dbReference type="AlphaFoldDB" id="A0A168CDS5"/>
<evidence type="ECO:0000313" key="2">
    <source>
        <dbReference type="EMBL" id="OAA71263.1"/>
    </source>
</evidence>